<keyword evidence="3" id="KW-1185">Reference proteome</keyword>
<proteinExistence type="predicted"/>
<gene>
    <name evidence="2" type="ORF">T11_13141</name>
</gene>
<sequence length="49" mass="6270">MRRRFEEEEAEEHEEEKERILYRNRTGKNRTRHSDNQYEKGYRNLLMIK</sequence>
<organism evidence="2 3">
    <name type="scientific">Trichinella zimbabwensis</name>
    <dbReference type="NCBI Taxonomy" id="268475"/>
    <lineage>
        <taxon>Eukaryota</taxon>
        <taxon>Metazoa</taxon>
        <taxon>Ecdysozoa</taxon>
        <taxon>Nematoda</taxon>
        <taxon>Enoplea</taxon>
        <taxon>Dorylaimia</taxon>
        <taxon>Trichinellida</taxon>
        <taxon>Trichinellidae</taxon>
        <taxon>Trichinella</taxon>
    </lineage>
</organism>
<dbReference type="Proteomes" id="UP000055024">
    <property type="component" value="Unassembled WGS sequence"/>
</dbReference>
<evidence type="ECO:0000313" key="3">
    <source>
        <dbReference type="Proteomes" id="UP000055024"/>
    </source>
</evidence>
<accession>A0A0V1GNN8</accession>
<feature type="region of interest" description="Disordered" evidence="1">
    <location>
        <begin position="1"/>
        <end position="36"/>
    </location>
</feature>
<comment type="caution">
    <text evidence="2">The sequence shown here is derived from an EMBL/GenBank/DDBJ whole genome shotgun (WGS) entry which is preliminary data.</text>
</comment>
<evidence type="ECO:0000313" key="2">
    <source>
        <dbReference type="EMBL" id="KRY99959.1"/>
    </source>
</evidence>
<protein>
    <submittedName>
        <fullName evidence="2">Uncharacterized protein</fullName>
    </submittedName>
</protein>
<evidence type="ECO:0000256" key="1">
    <source>
        <dbReference type="SAM" id="MobiDB-lite"/>
    </source>
</evidence>
<dbReference type="AlphaFoldDB" id="A0A0V1GNN8"/>
<name>A0A0V1GNN8_9BILA</name>
<dbReference type="EMBL" id="JYDP01000628">
    <property type="protein sequence ID" value="KRY99959.1"/>
    <property type="molecule type" value="Genomic_DNA"/>
</dbReference>
<reference evidence="2 3" key="1">
    <citation type="submission" date="2015-01" db="EMBL/GenBank/DDBJ databases">
        <title>Evolution of Trichinella species and genotypes.</title>
        <authorList>
            <person name="Korhonen P.K."/>
            <person name="Edoardo P."/>
            <person name="Giuseppe L.R."/>
            <person name="Gasser R.B."/>
        </authorList>
    </citation>
    <scope>NUCLEOTIDE SEQUENCE [LARGE SCALE GENOMIC DNA]</scope>
    <source>
        <strain evidence="2">ISS1029</strain>
    </source>
</reference>